<dbReference type="InterPro" id="IPR013783">
    <property type="entry name" value="Ig-like_fold"/>
</dbReference>
<dbReference type="InterPro" id="IPR050738">
    <property type="entry name" value="Sulfatase"/>
</dbReference>
<evidence type="ECO:0000256" key="6">
    <source>
        <dbReference type="SAM" id="SignalP"/>
    </source>
</evidence>
<dbReference type="InterPro" id="IPR000917">
    <property type="entry name" value="Sulfatase_N"/>
</dbReference>
<dbReference type="InterPro" id="IPR017850">
    <property type="entry name" value="Alkaline_phosphatase_core_sf"/>
</dbReference>
<evidence type="ECO:0000259" key="7">
    <source>
        <dbReference type="Pfam" id="PF00884"/>
    </source>
</evidence>
<dbReference type="SUPFAM" id="SSF49299">
    <property type="entry name" value="PKD domain"/>
    <property type="match status" value="1"/>
</dbReference>
<dbReference type="PROSITE" id="PS51257">
    <property type="entry name" value="PROKAR_LIPOPROTEIN"/>
    <property type="match status" value="1"/>
</dbReference>
<protein>
    <recommendedName>
        <fullName evidence="11">Sulfatase</fullName>
    </recommendedName>
</protein>
<dbReference type="InterPro" id="IPR035986">
    <property type="entry name" value="PKD_dom_sf"/>
</dbReference>
<dbReference type="Pfam" id="PF07603">
    <property type="entry name" value="Lcl_C"/>
    <property type="match status" value="2"/>
</dbReference>
<dbReference type="Pfam" id="PF22352">
    <property type="entry name" value="K319L-like_PKD"/>
    <property type="match status" value="1"/>
</dbReference>
<gene>
    <name evidence="9" type="ORF">GCM10023333_34360</name>
</gene>
<sequence length="952" mass="101005">MSLPRRSPPMLSAHPLPCAAAIALVLAGCGGSEGTADDGTTPLPPQNQPPLADAGADQAVSAGALVQLSAAASSDPDGDPLSYRWQLLSQPQSSEAQLSENDGVSVSFHADQSGEYLVELVVNDGTVDSAPVVVVITAAAGQSRLTYAIVGTDQRQCFDPASGEVAACAGQGHDADYLGNGPSYTLSADGLTVTDEVTGLVWQQSTDRNGDGVVNTGDKLSQAEALAYCDGLTLGGRDDWRLPDLKTLYSLILFSGEDGSGYLGTDPSVLKPFLAPELDWTFGDLDAGERLIDGQYASSTVYTGTTMNNSPTMFGVNFVDGRIKGYNLNNGTYYVRCVAGNPDYGRNALIDRGDSTVVDEATALMWQQQDSQSTDWPDAIAQCEAATTGGFEDWRLPDVKELHSLLDYSRSPQSHATAAIDPVFASTAISNEAGLTDWGYYWSSTTHKDVNGRGRSAAYVSFGEALGFHNGALKDVHGAGAQRSNDKLDVATTSGVSQGTGPNGVYYYKGPQGDILRHDNLLRCVRHAETLVVPTDGSANLLLIIADDVGIDNISGYGAQPNHSAQTPSIDALADDGVRFDHAWANPMCSPTRASLLTGRFAFRHGVTHTSDLLLEPSEQLLPELLQRQGYHTALFGKWHLGNRSGYYPTDRGFDYAAWTPGNIEDYFDWSWREAQAGEAPVTVSGSEYATLTQARQAAEWIKAQPADQPWFVQLAFNAPHSPFQVPPQGSYQGVDLIDPAGTLCNGGNDKVSDCYRAMVSAMDGYIGELLAGMDADTLANTLIVFVGDNGTPGSAIVEEAGYPFRKEHGKGTVYEGGVQVPLIISGGAKMGIRPAQVDAPVLVQDLFSTLLAVGSGETPANPIDGQSLLGYLSAGHLLPTSRESLYSELYSASEGIDRWAVSSGELKYLENEGSPACFDLAADPAEQTDLYLQGDGQGVECDALRALRPLP</sequence>
<feature type="domain" description="Lcl C-terminal" evidence="8">
    <location>
        <begin position="356"/>
        <end position="464"/>
    </location>
</feature>
<feature type="chain" id="PRO_5045637136" description="Sulfatase" evidence="6">
    <location>
        <begin position="21"/>
        <end position="952"/>
    </location>
</feature>
<comment type="similarity">
    <text evidence="1">Belongs to the sulfatase family.</text>
</comment>
<dbReference type="PANTHER" id="PTHR42693:SF33">
    <property type="entry name" value="ARYLSULFATASE"/>
    <property type="match status" value="1"/>
</dbReference>
<dbReference type="InterPro" id="IPR024607">
    <property type="entry name" value="Sulfatase_CS"/>
</dbReference>
<feature type="domain" description="Lcl C-terminal" evidence="8">
    <location>
        <begin position="192"/>
        <end position="338"/>
    </location>
</feature>
<keyword evidence="4" id="KW-0106">Calcium</keyword>
<dbReference type="EMBL" id="BAABJZ010000099">
    <property type="protein sequence ID" value="GAA4898113.1"/>
    <property type="molecule type" value="Genomic_DNA"/>
</dbReference>
<evidence type="ECO:0008006" key="11">
    <source>
        <dbReference type="Google" id="ProtNLM"/>
    </source>
</evidence>
<evidence type="ECO:0000313" key="10">
    <source>
        <dbReference type="Proteomes" id="UP001499988"/>
    </source>
</evidence>
<evidence type="ECO:0000256" key="3">
    <source>
        <dbReference type="ARBA" id="ARBA00022801"/>
    </source>
</evidence>
<reference evidence="10" key="1">
    <citation type="journal article" date="2019" name="Int. J. Syst. Evol. Microbiol.">
        <title>The Global Catalogue of Microorganisms (GCM) 10K type strain sequencing project: providing services to taxonomists for standard genome sequencing and annotation.</title>
        <authorList>
            <consortium name="The Broad Institute Genomics Platform"/>
            <consortium name="The Broad Institute Genome Sequencing Center for Infectious Disease"/>
            <person name="Wu L."/>
            <person name="Ma J."/>
        </authorList>
    </citation>
    <scope>NUCLEOTIDE SEQUENCE [LARGE SCALE GENOMIC DNA]</scope>
    <source>
        <strain evidence="10">JCM 18401</strain>
    </source>
</reference>
<feature type="signal peptide" evidence="6">
    <location>
        <begin position="1"/>
        <end position="20"/>
    </location>
</feature>
<comment type="caution">
    <text evidence="9">The sequence shown here is derived from an EMBL/GenBank/DDBJ whole genome shotgun (WGS) entry which is preliminary data.</text>
</comment>
<dbReference type="Pfam" id="PF00884">
    <property type="entry name" value="Sulfatase"/>
    <property type="match status" value="1"/>
</dbReference>
<evidence type="ECO:0000259" key="8">
    <source>
        <dbReference type="Pfam" id="PF07603"/>
    </source>
</evidence>
<dbReference type="PANTHER" id="PTHR42693">
    <property type="entry name" value="ARYLSULFATASE FAMILY MEMBER"/>
    <property type="match status" value="1"/>
</dbReference>
<dbReference type="Proteomes" id="UP001499988">
    <property type="component" value="Unassembled WGS sequence"/>
</dbReference>
<name>A0ABP9FC39_9GAMM</name>
<dbReference type="SUPFAM" id="SSF53649">
    <property type="entry name" value="Alkaline phosphatase-like"/>
    <property type="match status" value="1"/>
</dbReference>
<evidence type="ECO:0000313" key="9">
    <source>
        <dbReference type="EMBL" id="GAA4898113.1"/>
    </source>
</evidence>
<proteinExistence type="inferred from homology"/>
<dbReference type="RefSeq" id="WP_345336695.1">
    <property type="nucleotide sequence ID" value="NZ_BAABJZ010000099.1"/>
</dbReference>
<evidence type="ECO:0000256" key="4">
    <source>
        <dbReference type="ARBA" id="ARBA00022837"/>
    </source>
</evidence>
<feature type="domain" description="Sulfatase N-terminal" evidence="7">
    <location>
        <begin position="540"/>
        <end position="854"/>
    </location>
</feature>
<feature type="region of interest" description="Disordered" evidence="5">
    <location>
        <begin position="33"/>
        <end position="56"/>
    </location>
</feature>
<evidence type="ECO:0000256" key="2">
    <source>
        <dbReference type="ARBA" id="ARBA00022723"/>
    </source>
</evidence>
<keyword evidence="10" id="KW-1185">Reference proteome</keyword>
<dbReference type="CDD" id="cd00146">
    <property type="entry name" value="PKD"/>
    <property type="match status" value="1"/>
</dbReference>
<keyword evidence="3" id="KW-0378">Hydrolase</keyword>
<dbReference type="Gene3D" id="3.40.720.10">
    <property type="entry name" value="Alkaline Phosphatase, subunit A"/>
    <property type="match status" value="1"/>
</dbReference>
<dbReference type="Gene3D" id="2.60.40.10">
    <property type="entry name" value="Immunoglobulins"/>
    <property type="match status" value="1"/>
</dbReference>
<accession>A0ABP9FC39</accession>
<evidence type="ECO:0000256" key="5">
    <source>
        <dbReference type="SAM" id="MobiDB-lite"/>
    </source>
</evidence>
<dbReference type="PROSITE" id="PS00523">
    <property type="entry name" value="SULFATASE_1"/>
    <property type="match status" value="1"/>
</dbReference>
<evidence type="ECO:0000256" key="1">
    <source>
        <dbReference type="ARBA" id="ARBA00008779"/>
    </source>
</evidence>
<dbReference type="InterPro" id="IPR011460">
    <property type="entry name" value="Lcl_C"/>
</dbReference>
<keyword evidence="6" id="KW-0732">Signal</keyword>
<organism evidence="9 10">
    <name type="scientific">Ferrimonas pelagia</name>
    <dbReference type="NCBI Taxonomy" id="1177826"/>
    <lineage>
        <taxon>Bacteria</taxon>
        <taxon>Pseudomonadati</taxon>
        <taxon>Pseudomonadota</taxon>
        <taxon>Gammaproteobacteria</taxon>
        <taxon>Alteromonadales</taxon>
        <taxon>Ferrimonadaceae</taxon>
        <taxon>Ferrimonas</taxon>
    </lineage>
</organism>
<keyword evidence="2" id="KW-0479">Metal-binding</keyword>